<proteinExistence type="predicted"/>
<evidence type="ECO:0000259" key="2">
    <source>
        <dbReference type="Pfam" id="PF22942"/>
    </source>
</evidence>
<feature type="domain" description="DUF7025" evidence="2">
    <location>
        <begin position="74"/>
        <end position="189"/>
    </location>
</feature>
<evidence type="ECO:0000256" key="1">
    <source>
        <dbReference type="SAM" id="MobiDB-lite"/>
    </source>
</evidence>
<evidence type="ECO:0000313" key="4">
    <source>
        <dbReference type="Proteomes" id="UP001172102"/>
    </source>
</evidence>
<dbReference type="Pfam" id="PF22942">
    <property type="entry name" value="DUF7025"/>
    <property type="match status" value="1"/>
</dbReference>
<comment type="caution">
    <text evidence="3">The sequence shown here is derived from an EMBL/GenBank/DDBJ whole genome shotgun (WGS) entry which is preliminary data.</text>
</comment>
<feature type="region of interest" description="Disordered" evidence="1">
    <location>
        <begin position="261"/>
        <end position="281"/>
    </location>
</feature>
<keyword evidence="4" id="KW-1185">Reference proteome</keyword>
<dbReference type="AlphaFoldDB" id="A0AA40E3U7"/>
<protein>
    <recommendedName>
        <fullName evidence="2">DUF7025 domain-containing protein</fullName>
    </recommendedName>
</protein>
<organism evidence="3 4">
    <name type="scientific">Lasiosphaeris hirsuta</name>
    <dbReference type="NCBI Taxonomy" id="260670"/>
    <lineage>
        <taxon>Eukaryota</taxon>
        <taxon>Fungi</taxon>
        <taxon>Dikarya</taxon>
        <taxon>Ascomycota</taxon>
        <taxon>Pezizomycotina</taxon>
        <taxon>Sordariomycetes</taxon>
        <taxon>Sordariomycetidae</taxon>
        <taxon>Sordariales</taxon>
        <taxon>Lasiosphaeriaceae</taxon>
        <taxon>Lasiosphaeris</taxon>
    </lineage>
</organism>
<dbReference type="Proteomes" id="UP001172102">
    <property type="component" value="Unassembled WGS sequence"/>
</dbReference>
<dbReference type="PANTHER" id="PTHR46411:SF2">
    <property type="entry name" value="AAA+ ATPASE DOMAIN-CONTAINING PROTEIN"/>
    <property type="match status" value="1"/>
</dbReference>
<reference evidence="3" key="1">
    <citation type="submission" date="2023-06" db="EMBL/GenBank/DDBJ databases">
        <title>Genome-scale phylogeny and comparative genomics of the fungal order Sordariales.</title>
        <authorList>
            <consortium name="Lawrence Berkeley National Laboratory"/>
            <person name="Hensen N."/>
            <person name="Bonometti L."/>
            <person name="Westerberg I."/>
            <person name="Brannstrom I.O."/>
            <person name="Guillou S."/>
            <person name="Cros-Aarteil S."/>
            <person name="Calhoun S."/>
            <person name="Haridas S."/>
            <person name="Kuo A."/>
            <person name="Mondo S."/>
            <person name="Pangilinan J."/>
            <person name="Riley R."/>
            <person name="Labutti K."/>
            <person name="Andreopoulos B."/>
            <person name="Lipzen A."/>
            <person name="Chen C."/>
            <person name="Yanf M."/>
            <person name="Daum C."/>
            <person name="Ng V."/>
            <person name="Clum A."/>
            <person name="Steindorff A."/>
            <person name="Ohm R."/>
            <person name="Martin F."/>
            <person name="Silar P."/>
            <person name="Natvig D."/>
            <person name="Lalanne C."/>
            <person name="Gautier V."/>
            <person name="Ament-Velasquez S.L."/>
            <person name="Kruys A."/>
            <person name="Hutchinson M.I."/>
            <person name="Powell A.J."/>
            <person name="Barry K."/>
            <person name="Miller A.N."/>
            <person name="Grigoriev I.V."/>
            <person name="Debuchy R."/>
            <person name="Gladieux P."/>
            <person name="Thoren M.H."/>
            <person name="Johannesson H."/>
        </authorList>
    </citation>
    <scope>NUCLEOTIDE SEQUENCE</scope>
    <source>
        <strain evidence="3">SMH4607-1</strain>
    </source>
</reference>
<dbReference type="PANTHER" id="PTHR46411">
    <property type="entry name" value="FAMILY ATPASE, PUTATIVE-RELATED"/>
    <property type="match status" value="1"/>
</dbReference>
<evidence type="ECO:0000313" key="3">
    <source>
        <dbReference type="EMBL" id="KAK0724042.1"/>
    </source>
</evidence>
<accession>A0AA40E3U7</accession>
<gene>
    <name evidence="3" type="ORF">B0H67DRAFT_679768</name>
</gene>
<dbReference type="InterPro" id="IPR054289">
    <property type="entry name" value="DUF7025"/>
</dbReference>
<dbReference type="EMBL" id="JAUKUA010000002">
    <property type="protein sequence ID" value="KAK0724042.1"/>
    <property type="molecule type" value="Genomic_DNA"/>
</dbReference>
<name>A0AA40E3U7_9PEZI</name>
<sequence>MILSVRDFFGRQPKFSEGFPDFDIRKPIAAPYVFWYHYRSPDAFRDMDKAHQDHMKFLTGWIEQEYGDLYNGADNQFSKGVVSAETMPFLVKPGDVLISTSGSTLNAQIANSWADPTRGGPLLKQEDSFKDSNTDCDRPSWSWKVDAWGFEYDGQFYRRYSTQTIKLTAQDAQSEVSINKLKVYPIHYADKSGAVERLKSRGTKFWTCRNRRLVAYEDDGGGNSSDRFMVDFQTYRQLHSDSASFERTYPSRKHLTGEELSLIDRMSDDKPPSEPEIYVFP</sequence>